<keyword evidence="7" id="KW-1185">Reference proteome</keyword>
<feature type="region of interest" description="Disordered" evidence="5">
    <location>
        <begin position="55"/>
        <end position="80"/>
    </location>
</feature>
<feature type="compositionally biased region" description="Basic and acidic residues" evidence="5">
    <location>
        <begin position="57"/>
        <end position="75"/>
    </location>
</feature>
<dbReference type="AlphaFoldDB" id="A0A182JRE5"/>
<dbReference type="Gene3D" id="1.10.287.1130">
    <property type="entry name" value="CytochromE C oxidase copper chaperone"/>
    <property type="match status" value="1"/>
</dbReference>
<dbReference type="PROSITE" id="PS51808">
    <property type="entry name" value="CHCH"/>
    <property type="match status" value="1"/>
</dbReference>
<accession>A0A182JRE5</accession>
<evidence type="ECO:0000256" key="1">
    <source>
        <dbReference type="ARBA" id="ARBA00004173"/>
    </source>
</evidence>
<proteinExistence type="inferred from homology"/>
<evidence type="ECO:0000256" key="5">
    <source>
        <dbReference type="SAM" id="MobiDB-lite"/>
    </source>
</evidence>
<evidence type="ECO:0000256" key="2">
    <source>
        <dbReference type="ARBA" id="ARBA00009858"/>
    </source>
</evidence>
<evidence type="ECO:0000313" key="6">
    <source>
        <dbReference type="EnsemblMetazoa" id="ACHR001077-PA"/>
    </source>
</evidence>
<keyword evidence="4" id="KW-1015">Disulfide bond</keyword>
<dbReference type="STRING" id="43041.A0A182JRE5"/>
<name>A0A182JRE5_9DIPT</name>
<dbReference type="InterPro" id="IPR027179">
    <property type="entry name" value="CMC4"/>
</dbReference>
<organism evidence="6 7">
    <name type="scientific">Anopheles christyi</name>
    <dbReference type="NCBI Taxonomy" id="43041"/>
    <lineage>
        <taxon>Eukaryota</taxon>
        <taxon>Metazoa</taxon>
        <taxon>Ecdysozoa</taxon>
        <taxon>Arthropoda</taxon>
        <taxon>Hexapoda</taxon>
        <taxon>Insecta</taxon>
        <taxon>Pterygota</taxon>
        <taxon>Neoptera</taxon>
        <taxon>Endopterygota</taxon>
        <taxon>Diptera</taxon>
        <taxon>Nematocera</taxon>
        <taxon>Culicoidea</taxon>
        <taxon>Culicidae</taxon>
        <taxon>Anophelinae</taxon>
        <taxon>Anopheles</taxon>
    </lineage>
</organism>
<dbReference type="Proteomes" id="UP000075881">
    <property type="component" value="Unassembled WGS sequence"/>
</dbReference>
<comment type="subcellular location">
    <subcellularLocation>
        <location evidence="1">Mitochondrion</location>
    </subcellularLocation>
</comment>
<comment type="similarity">
    <text evidence="2">Belongs to the CMC4 family.</text>
</comment>
<evidence type="ECO:0008006" key="8">
    <source>
        <dbReference type="Google" id="ProtNLM"/>
    </source>
</evidence>
<reference evidence="7" key="1">
    <citation type="submission" date="2013-03" db="EMBL/GenBank/DDBJ databases">
        <title>The Genome Sequence of Anopheles christyi ACHKN1017.</title>
        <authorList>
            <consortium name="The Broad Institute Genomics Platform"/>
            <person name="Neafsey D.E."/>
            <person name="Besansky N."/>
            <person name="Walker B."/>
            <person name="Young S.K."/>
            <person name="Zeng Q."/>
            <person name="Gargeya S."/>
            <person name="Fitzgerald M."/>
            <person name="Haas B."/>
            <person name="Abouelleil A."/>
            <person name="Allen A.W."/>
            <person name="Alvarado L."/>
            <person name="Arachchi H.M."/>
            <person name="Berlin A.M."/>
            <person name="Chapman S.B."/>
            <person name="Gainer-Dewar J."/>
            <person name="Goldberg J."/>
            <person name="Griggs A."/>
            <person name="Gujja S."/>
            <person name="Hansen M."/>
            <person name="Howarth C."/>
            <person name="Imamovic A."/>
            <person name="Ireland A."/>
            <person name="Larimer J."/>
            <person name="McCowan C."/>
            <person name="Murphy C."/>
            <person name="Pearson M."/>
            <person name="Poon T.W."/>
            <person name="Priest M."/>
            <person name="Roberts A."/>
            <person name="Saif S."/>
            <person name="Shea T."/>
            <person name="Sisk P."/>
            <person name="Sykes S."/>
            <person name="Wortman J."/>
            <person name="Nusbaum C."/>
            <person name="Birren B."/>
        </authorList>
    </citation>
    <scope>NUCLEOTIDE SEQUENCE [LARGE SCALE GENOMIC DNA]</scope>
    <source>
        <strain evidence="7">ACHKN1017</strain>
    </source>
</reference>
<dbReference type="SUPFAM" id="SSF47072">
    <property type="entry name" value="Cysteine alpha-hairpin motif"/>
    <property type="match status" value="1"/>
</dbReference>
<sequence>MSKSKPKDPCKPAACRIQTCLREHSYDEVKCYDVIEDMRQCCLKWHKIVITKPKRKASYESEKQPAREMHADPRRPLRVPKRNWFQRNPRTFSSLVTGTALLIFFSKPLYDAFIADAVPGALPPREIRSIRIGPK</sequence>
<keyword evidence="3" id="KW-0496">Mitochondrion</keyword>
<protein>
    <recommendedName>
        <fullName evidence="8">Cx9C motif-containing protein 4</fullName>
    </recommendedName>
</protein>
<dbReference type="VEuPathDB" id="VectorBase:ACHR001077"/>
<dbReference type="InterPro" id="IPR009069">
    <property type="entry name" value="Cys_alpha_HP_mot_SF"/>
</dbReference>
<dbReference type="PANTHER" id="PTHR15590:SF0">
    <property type="entry name" value="CX9C MOTIF-CONTAINING PROTEIN 4"/>
    <property type="match status" value="1"/>
</dbReference>
<reference evidence="6" key="2">
    <citation type="submission" date="2020-05" db="UniProtKB">
        <authorList>
            <consortium name="EnsemblMetazoa"/>
        </authorList>
    </citation>
    <scope>IDENTIFICATION</scope>
    <source>
        <strain evidence="6">ACHKN1017</strain>
    </source>
</reference>
<dbReference type="Pfam" id="PF08991">
    <property type="entry name" value="CMC4"/>
    <property type="match status" value="1"/>
</dbReference>
<dbReference type="GO" id="GO:0005758">
    <property type="term" value="C:mitochondrial intermembrane space"/>
    <property type="evidence" value="ECO:0007669"/>
    <property type="project" value="TreeGrafter"/>
</dbReference>
<dbReference type="PANTHER" id="PTHR15590">
    <property type="entry name" value="CX9C MOTIF-CONTAINING PROTEIN 4"/>
    <property type="match status" value="1"/>
</dbReference>
<evidence type="ECO:0000313" key="7">
    <source>
        <dbReference type="Proteomes" id="UP000075881"/>
    </source>
</evidence>
<evidence type="ECO:0000256" key="3">
    <source>
        <dbReference type="ARBA" id="ARBA00023128"/>
    </source>
</evidence>
<evidence type="ECO:0000256" key="4">
    <source>
        <dbReference type="ARBA" id="ARBA00023157"/>
    </source>
</evidence>
<dbReference type="EnsemblMetazoa" id="ACHR001077-RA">
    <property type="protein sequence ID" value="ACHR001077-PA"/>
    <property type="gene ID" value="ACHR001077"/>
</dbReference>